<evidence type="ECO:0000313" key="1">
    <source>
        <dbReference type="EMBL" id="GBP27200.1"/>
    </source>
</evidence>
<accession>A0A4C1UM00</accession>
<protein>
    <submittedName>
        <fullName evidence="1">Uncharacterized protein</fullName>
    </submittedName>
</protein>
<dbReference type="AlphaFoldDB" id="A0A4C1UM00"/>
<comment type="caution">
    <text evidence="1">The sequence shown here is derived from an EMBL/GenBank/DDBJ whole genome shotgun (WGS) entry which is preliminary data.</text>
</comment>
<name>A0A4C1UM00_EUMVA</name>
<reference evidence="1 2" key="1">
    <citation type="journal article" date="2019" name="Commun. Biol.">
        <title>The bagworm genome reveals a unique fibroin gene that provides high tensile strength.</title>
        <authorList>
            <person name="Kono N."/>
            <person name="Nakamura H."/>
            <person name="Ohtoshi R."/>
            <person name="Tomita M."/>
            <person name="Numata K."/>
            <person name="Arakawa K."/>
        </authorList>
    </citation>
    <scope>NUCLEOTIDE SEQUENCE [LARGE SCALE GENOMIC DNA]</scope>
</reference>
<evidence type="ECO:0000313" key="2">
    <source>
        <dbReference type="Proteomes" id="UP000299102"/>
    </source>
</evidence>
<organism evidence="1 2">
    <name type="scientific">Eumeta variegata</name>
    <name type="common">Bagworm moth</name>
    <name type="synonym">Eumeta japonica</name>
    <dbReference type="NCBI Taxonomy" id="151549"/>
    <lineage>
        <taxon>Eukaryota</taxon>
        <taxon>Metazoa</taxon>
        <taxon>Ecdysozoa</taxon>
        <taxon>Arthropoda</taxon>
        <taxon>Hexapoda</taxon>
        <taxon>Insecta</taxon>
        <taxon>Pterygota</taxon>
        <taxon>Neoptera</taxon>
        <taxon>Endopterygota</taxon>
        <taxon>Lepidoptera</taxon>
        <taxon>Glossata</taxon>
        <taxon>Ditrysia</taxon>
        <taxon>Tineoidea</taxon>
        <taxon>Psychidae</taxon>
        <taxon>Oiketicinae</taxon>
        <taxon>Eumeta</taxon>
    </lineage>
</organism>
<dbReference type="EMBL" id="BGZK01000190">
    <property type="protein sequence ID" value="GBP27200.1"/>
    <property type="molecule type" value="Genomic_DNA"/>
</dbReference>
<proteinExistence type="predicted"/>
<sequence length="147" mass="16972">MAVPNAKAFRSHTPKSINWRMRRIIKFAMRLVTREELQHTFVCEPIICKYEDIIVMVIGIVLIHIHHVKGASAYIDTRGREGDARNVIQTRWPADRMYTAHAQTSEIKGKTRADAGSTRFIYRKTIRGSEKLKPMPLDDRGPERLDT</sequence>
<keyword evidence="2" id="KW-1185">Reference proteome</keyword>
<gene>
    <name evidence="1" type="ORF">EVAR_15973_1</name>
</gene>
<dbReference type="Proteomes" id="UP000299102">
    <property type="component" value="Unassembled WGS sequence"/>
</dbReference>